<keyword evidence="11" id="KW-1185">Reference proteome</keyword>
<feature type="domain" description="PIN" evidence="9">
    <location>
        <begin position="8"/>
        <end position="130"/>
    </location>
</feature>
<organism evidence="10 11">
    <name type="scientific">Pendulispora rubella</name>
    <dbReference type="NCBI Taxonomy" id="2741070"/>
    <lineage>
        <taxon>Bacteria</taxon>
        <taxon>Pseudomonadati</taxon>
        <taxon>Myxococcota</taxon>
        <taxon>Myxococcia</taxon>
        <taxon>Myxococcales</taxon>
        <taxon>Sorangiineae</taxon>
        <taxon>Pendulisporaceae</taxon>
        <taxon>Pendulispora</taxon>
    </lineage>
</organism>
<protein>
    <recommendedName>
        <fullName evidence="8">Ribonuclease VapC</fullName>
        <shortName evidence="8">RNase VapC</shortName>
        <ecNumber evidence="8">3.1.-.-</ecNumber>
    </recommendedName>
    <alternativeName>
        <fullName evidence="8">Toxin VapC</fullName>
    </alternativeName>
</protein>
<evidence type="ECO:0000256" key="3">
    <source>
        <dbReference type="ARBA" id="ARBA00022722"/>
    </source>
</evidence>
<sequence>MNRALLKYLLDTNVVSEPAKPRPNEYLLEQLREHEDAAAISSITWHELRCGVSRLPEGRRKKELNEYLRAIRLPILDYDQRAAEWHAEERARLEKKGRLLPYGDGQIAAIAAANRLTLVTANEKDFKVFADLTVTNWMR</sequence>
<comment type="cofactor">
    <cofactor evidence="1 8">
        <name>Mg(2+)</name>
        <dbReference type="ChEBI" id="CHEBI:18420"/>
    </cofactor>
</comment>
<dbReference type="InterPro" id="IPR002716">
    <property type="entry name" value="PIN_dom"/>
</dbReference>
<comment type="function">
    <text evidence="8">Toxic component of a toxin-antitoxin (TA) system. An RNase.</text>
</comment>
<dbReference type="Proteomes" id="UP001374803">
    <property type="component" value="Chromosome"/>
</dbReference>
<keyword evidence="4 8" id="KW-0479">Metal-binding</keyword>
<dbReference type="InterPro" id="IPR029060">
    <property type="entry name" value="PIN-like_dom_sf"/>
</dbReference>
<dbReference type="EMBL" id="CP089983">
    <property type="protein sequence ID" value="WXB08110.1"/>
    <property type="molecule type" value="Genomic_DNA"/>
</dbReference>
<dbReference type="PANTHER" id="PTHR33653:SF1">
    <property type="entry name" value="RIBONUCLEASE VAPC2"/>
    <property type="match status" value="1"/>
</dbReference>
<dbReference type="CDD" id="cd18747">
    <property type="entry name" value="PIN_VapC4-5_FitB-like"/>
    <property type="match status" value="1"/>
</dbReference>
<feature type="binding site" evidence="8">
    <location>
        <position position="11"/>
    </location>
    <ligand>
        <name>Mg(2+)</name>
        <dbReference type="ChEBI" id="CHEBI:18420"/>
    </ligand>
</feature>
<dbReference type="PANTHER" id="PTHR33653">
    <property type="entry name" value="RIBONUCLEASE VAPC2"/>
    <property type="match status" value="1"/>
</dbReference>
<evidence type="ECO:0000256" key="7">
    <source>
        <dbReference type="ARBA" id="ARBA00038093"/>
    </source>
</evidence>
<evidence type="ECO:0000313" key="11">
    <source>
        <dbReference type="Proteomes" id="UP001374803"/>
    </source>
</evidence>
<dbReference type="SUPFAM" id="SSF88723">
    <property type="entry name" value="PIN domain-like"/>
    <property type="match status" value="1"/>
</dbReference>
<feature type="binding site" evidence="8">
    <location>
        <position position="104"/>
    </location>
    <ligand>
        <name>Mg(2+)</name>
        <dbReference type="ChEBI" id="CHEBI:18420"/>
    </ligand>
</feature>
<evidence type="ECO:0000256" key="2">
    <source>
        <dbReference type="ARBA" id="ARBA00022649"/>
    </source>
</evidence>
<gene>
    <name evidence="8" type="primary">vapC</name>
    <name evidence="10" type="ORF">LVJ94_12810</name>
</gene>
<dbReference type="Pfam" id="PF01850">
    <property type="entry name" value="PIN"/>
    <property type="match status" value="1"/>
</dbReference>
<comment type="similarity">
    <text evidence="7 8">Belongs to the PINc/VapC protein family.</text>
</comment>
<keyword evidence="8" id="KW-0800">Toxin</keyword>
<reference evidence="10" key="1">
    <citation type="submission" date="2021-12" db="EMBL/GenBank/DDBJ databases">
        <title>Discovery of the Pendulisporaceae a myxobacterial family with distinct sporulation behavior and unique specialized metabolism.</title>
        <authorList>
            <person name="Garcia R."/>
            <person name="Popoff A."/>
            <person name="Bader C.D."/>
            <person name="Loehr J."/>
            <person name="Walesch S."/>
            <person name="Walt C."/>
            <person name="Boldt J."/>
            <person name="Bunk B."/>
            <person name="Haeckl F.J.F.P.J."/>
            <person name="Gunesch A.P."/>
            <person name="Birkelbach J."/>
            <person name="Nuebel U."/>
            <person name="Pietschmann T."/>
            <person name="Bach T."/>
            <person name="Mueller R."/>
        </authorList>
    </citation>
    <scope>NUCLEOTIDE SEQUENCE</scope>
    <source>
        <strain evidence="10">MSr11367</strain>
    </source>
</reference>
<keyword evidence="3 8" id="KW-0540">Nuclease</keyword>
<evidence type="ECO:0000256" key="8">
    <source>
        <dbReference type="HAMAP-Rule" id="MF_00265"/>
    </source>
</evidence>
<name>A0ABZ2LCK9_9BACT</name>
<keyword evidence="2 8" id="KW-1277">Toxin-antitoxin system</keyword>
<dbReference type="InterPro" id="IPR050556">
    <property type="entry name" value="Type_II_TA_system_RNase"/>
</dbReference>
<dbReference type="Gene3D" id="3.40.50.1010">
    <property type="entry name" value="5'-nuclease"/>
    <property type="match status" value="1"/>
</dbReference>
<dbReference type="EC" id="3.1.-.-" evidence="8"/>
<evidence type="ECO:0000256" key="1">
    <source>
        <dbReference type="ARBA" id="ARBA00001946"/>
    </source>
</evidence>
<proteinExistence type="inferred from homology"/>
<keyword evidence="5 8" id="KW-0378">Hydrolase</keyword>
<dbReference type="HAMAP" id="MF_00265">
    <property type="entry name" value="VapC_Nob1"/>
    <property type="match status" value="1"/>
</dbReference>
<accession>A0ABZ2LCK9</accession>
<evidence type="ECO:0000256" key="6">
    <source>
        <dbReference type="ARBA" id="ARBA00022842"/>
    </source>
</evidence>
<keyword evidence="6 8" id="KW-0460">Magnesium</keyword>
<dbReference type="RefSeq" id="WP_394837785.1">
    <property type="nucleotide sequence ID" value="NZ_CP089929.1"/>
</dbReference>
<evidence type="ECO:0000313" key="10">
    <source>
        <dbReference type="EMBL" id="WXB08110.1"/>
    </source>
</evidence>
<dbReference type="InterPro" id="IPR022907">
    <property type="entry name" value="VapC_family"/>
</dbReference>
<evidence type="ECO:0000256" key="4">
    <source>
        <dbReference type="ARBA" id="ARBA00022723"/>
    </source>
</evidence>
<evidence type="ECO:0000259" key="9">
    <source>
        <dbReference type="Pfam" id="PF01850"/>
    </source>
</evidence>
<evidence type="ECO:0000256" key="5">
    <source>
        <dbReference type="ARBA" id="ARBA00022801"/>
    </source>
</evidence>